<sequence length="67" mass="7760">MSIVKIKTLMVHRRLLSTSGIVAQSWKVKRLKNASAEIDPNLKFHVNVWKSKESTDLDIRKNDKELN</sequence>
<proteinExistence type="predicted"/>
<dbReference type="AlphaFoldDB" id="A0AAV6VFS8"/>
<dbReference type="EMBL" id="JAFNEN010000098">
    <property type="protein sequence ID" value="KAG8194795.1"/>
    <property type="molecule type" value="Genomic_DNA"/>
</dbReference>
<organism evidence="1 2">
    <name type="scientific">Oedothorax gibbosus</name>
    <dbReference type="NCBI Taxonomy" id="931172"/>
    <lineage>
        <taxon>Eukaryota</taxon>
        <taxon>Metazoa</taxon>
        <taxon>Ecdysozoa</taxon>
        <taxon>Arthropoda</taxon>
        <taxon>Chelicerata</taxon>
        <taxon>Arachnida</taxon>
        <taxon>Araneae</taxon>
        <taxon>Araneomorphae</taxon>
        <taxon>Entelegynae</taxon>
        <taxon>Araneoidea</taxon>
        <taxon>Linyphiidae</taxon>
        <taxon>Erigoninae</taxon>
        <taxon>Oedothorax</taxon>
    </lineage>
</organism>
<evidence type="ECO:0000313" key="2">
    <source>
        <dbReference type="Proteomes" id="UP000827092"/>
    </source>
</evidence>
<dbReference type="Proteomes" id="UP000827092">
    <property type="component" value="Unassembled WGS sequence"/>
</dbReference>
<evidence type="ECO:0000313" key="1">
    <source>
        <dbReference type="EMBL" id="KAG8194795.1"/>
    </source>
</evidence>
<gene>
    <name evidence="1" type="ORF">JTE90_017236</name>
</gene>
<reference evidence="1 2" key="1">
    <citation type="journal article" date="2022" name="Nat. Ecol. Evol.">
        <title>A masculinizing supergene underlies an exaggerated male reproductive morph in a spider.</title>
        <authorList>
            <person name="Hendrickx F."/>
            <person name="De Corte Z."/>
            <person name="Sonet G."/>
            <person name="Van Belleghem S.M."/>
            <person name="Kostlbacher S."/>
            <person name="Vangestel C."/>
        </authorList>
    </citation>
    <scope>NUCLEOTIDE SEQUENCE [LARGE SCALE GENOMIC DNA]</scope>
    <source>
        <strain evidence="1">W744_W776</strain>
    </source>
</reference>
<comment type="caution">
    <text evidence="1">The sequence shown here is derived from an EMBL/GenBank/DDBJ whole genome shotgun (WGS) entry which is preliminary data.</text>
</comment>
<name>A0AAV6VFS8_9ARAC</name>
<keyword evidence="2" id="KW-1185">Reference proteome</keyword>
<accession>A0AAV6VFS8</accession>
<protein>
    <submittedName>
        <fullName evidence="1">Uncharacterized protein</fullName>
    </submittedName>
</protein>